<accession>A0A5P2BSB2</accession>
<dbReference type="Gene3D" id="3.40.50.12370">
    <property type="match status" value="1"/>
</dbReference>
<reference evidence="2 3" key="1">
    <citation type="submission" date="2018-05" db="EMBL/GenBank/DDBJ databases">
        <title>Streptomyces venezuelae.</title>
        <authorList>
            <person name="Kim W."/>
            <person name="Lee N."/>
            <person name="Cho B.-K."/>
        </authorList>
    </citation>
    <scope>NUCLEOTIDE SEQUENCE [LARGE SCALE GENOMIC DNA]</scope>
    <source>
        <strain evidence="2 3">ATCC 14584</strain>
    </source>
</reference>
<evidence type="ECO:0000259" key="1">
    <source>
        <dbReference type="Pfam" id="PF00582"/>
    </source>
</evidence>
<dbReference type="InterPro" id="IPR006016">
    <property type="entry name" value="UspA"/>
</dbReference>
<sequence length="182" mass="19660">MSGMSGWEAEVSGREAVVSGREVVVVGVSGSLASLAALRAGAVQARRGGRVLVAVLAWEPPEGEGLYLRHPDPAWARHWYAEARGRLDRAFDEVFGGAPRGVVVERRVVRGRAGRVLCELAAHPDALLVIGARPRRHAARTHRYVHAHAACAVLTAPAPARPRGMRRTLRRMTAEDFALANQ</sequence>
<dbReference type="OrthoDB" id="3854489at2"/>
<feature type="domain" description="UspA" evidence="1">
    <location>
        <begin position="23"/>
        <end position="155"/>
    </location>
</feature>
<dbReference type="Proteomes" id="UP000322927">
    <property type="component" value="Chromosome"/>
</dbReference>
<evidence type="ECO:0000313" key="3">
    <source>
        <dbReference type="Proteomes" id="UP000322927"/>
    </source>
</evidence>
<name>A0A5P2BSB2_STRVZ</name>
<dbReference type="SUPFAM" id="SSF52402">
    <property type="entry name" value="Adenine nucleotide alpha hydrolases-like"/>
    <property type="match status" value="1"/>
</dbReference>
<evidence type="ECO:0000313" key="2">
    <source>
        <dbReference type="EMBL" id="QES33193.1"/>
    </source>
</evidence>
<organism evidence="2 3">
    <name type="scientific">Streptomyces venezuelae</name>
    <dbReference type="NCBI Taxonomy" id="54571"/>
    <lineage>
        <taxon>Bacteria</taxon>
        <taxon>Bacillati</taxon>
        <taxon>Actinomycetota</taxon>
        <taxon>Actinomycetes</taxon>
        <taxon>Kitasatosporales</taxon>
        <taxon>Streptomycetaceae</taxon>
        <taxon>Streptomyces</taxon>
    </lineage>
</organism>
<protein>
    <submittedName>
        <fullName evidence="2">Universal stress protein</fullName>
    </submittedName>
</protein>
<dbReference type="Pfam" id="PF00582">
    <property type="entry name" value="Usp"/>
    <property type="match status" value="1"/>
</dbReference>
<gene>
    <name evidence="2" type="ORF">DEJ48_07075</name>
</gene>
<dbReference type="EMBL" id="CP029192">
    <property type="protein sequence ID" value="QES33193.1"/>
    <property type="molecule type" value="Genomic_DNA"/>
</dbReference>
<dbReference type="AlphaFoldDB" id="A0A5P2BSB2"/>
<proteinExistence type="predicted"/>